<sequence length="153" mass="16997">MMSKLEHVLGIKPINLREAFNRDDALTGLRYRKLSNLSMVDFYPIGNLHLSYGFHSWKGKLAKPGFAMPGSVGCLNLNEVAPLLPVRSTHANISPMATIGYQRKLAQFTQVGFEAGMLSDHGSNRGNVLPGERRERWASTGAIAQASFKMRFF</sequence>
<dbReference type="EMBL" id="JAAOZC010000006">
    <property type="protein sequence ID" value="NIJ08834.1"/>
    <property type="molecule type" value="Genomic_DNA"/>
</dbReference>
<evidence type="ECO:0008006" key="3">
    <source>
        <dbReference type="Google" id="ProtNLM"/>
    </source>
</evidence>
<proteinExistence type="predicted"/>
<dbReference type="Proteomes" id="UP000727456">
    <property type="component" value="Unassembled WGS sequence"/>
</dbReference>
<dbReference type="RefSeq" id="WP_167073876.1">
    <property type="nucleotide sequence ID" value="NZ_JAAOZC010000006.1"/>
</dbReference>
<protein>
    <recommendedName>
        <fullName evidence="3">TonB-dependent receptor</fullName>
    </recommendedName>
</protein>
<accession>A0ABX0TVV8</accession>
<reference evidence="1 2" key="1">
    <citation type="submission" date="2020-03" db="EMBL/GenBank/DDBJ databases">
        <title>Genomic Encyclopedia of Type Strains, Phase III (KMG-III): the genomes of soil and plant-associated and newly described type strains.</title>
        <authorList>
            <person name="Whitman W."/>
        </authorList>
    </citation>
    <scope>NUCLEOTIDE SEQUENCE [LARGE SCALE GENOMIC DNA]</scope>
    <source>
        <strain evidence="1 2">CECT 8804</strain>
    </source>
</reference>
<evidence type="ECO:0000313" key="1">
    <source>
        <dbReference type="EMBL" id="NIJ08834.1"/>
    </source>
</evidence>
<organism evidence="1 2">
    <name type="scientific">Sphingomonas vulcanisoli</name>
    <dbReference type="NCBI Taxonomy" id="1658060"/>
    <lineage>
        <taxon>Bacteria</taxon>
        <taxon>Pseudomonadati</taxon>
        <taxon>Pseudomonadota</taxon>
        <taxon>Alphaproteobacteria</taxon>
        <taxon>Sphingomonadales</taxon>
        <taxon>Sphingomonadaceae</taxon>
        <taxon>Sphingomonas</taxon>
    </lineage>
</organism>
<evidence type="ECO:0000313" key="2">
    <source>
        <dbReference type="Proteomes" id="UP000727456"/>
    </source>
</evidence>
<keyword evidence="2" id="KW-1185">Reference proteome</keyword>
<gene>
    <name evidence="1" type="ORF">FHS31_002458</name>
</gene>
<comment type="caution">
    <text evidence="1">The sequence shown here is derived from an EMBL/GenBank/DDBJ whole genome shotgun (WGS) entry which is preliminary data.</text>
</comment>
<name>A0ABX0TVV8_9SPHN</name>